<reference evidence="2" key="2">
    <citation type="submission" date="2025-09" db="UniProtKB">
        <authorList>
            <consortium name="Ensembl"/>
        </authorList>
    </citation>
    <scope>IDENTIFICATION</scope>
</reference>
<feature type="region of interest" description="Disordered" evidence="1">
    <location>
        <begin position="1"/>
        <end position="94"/>
    </location>
</feature>
<feature type="region of interest" description="Disordered" evidence="1">
    <location>
        <begin position="516"/>
        <end position="541"/>
    </location>
</feature>
<keyword evidence="3" id="KW-1185">Reference proteome</keyword>
<dbReference type="GeneTree" id="ENSGT00390000009597"/>
<dbReference type="PANTHER" id="PTHR16434:SF4">
    <property type="entry name" value="ETAA1 ACTIVATOR OF ATR KINASE"/>
    <property type="match status" value="1"/>
</dbReference>
<accession>A0A3Q3MIH9</accession>
<evidence type="ECO:0000313" key="2">
    <source>
        <dbReference type="Ensembl" id="ENSMAMP00000027343.2"/>
    </source>
</evidence>
<organism evidence="2 3">
    <name type="scientific">Mastacembelus armatus</name>
    <name type="common">zig-zag eel</name>
    <dbReference type="NCBI Taxonomy" id="205130"/>
    <lineage>
        <taxon>Eukaryota</taxon>
        <taxon>Metazoa</taxon>
        <taxon>Chordata</taxon>
        <taxon>Craniata</taxon>
        <taxon>Vertebrata</taxon>
        <taxon>Euteleostomi</taxon>
        <taxon>Actinopterygii</taxon>
        <taxon>Neopterygii</taxon>
        <taxon>Teleostei</taxon>
        <taxon>Neoteleostei</taxon>
        <taxon>Acanthomorphata</taxon>
        <taxon>Anabantaria</taxon>
        <taxon>Synbranchiformes</taxon>
        <taxon>Mastacembelidae</taxon>
        <taxon>Mastacembelus</taxon>
    </lineage>
</organism>
<dbReference type="AlphaFoldDB" id="A0A3Q3MIH9"/>
<sequence length="631" mass="68559">MNRGPGGRTDSPPEPPTPRAKPNRLSRSHRQNRAAAGLVFSLPEFKTPTRIPRSRPAGGFNEESPHESDCQQDIIWDASSPSPSRLGRRGKKHSAGVVNISEIVNRIAPKHGRPEAAEPTLQQWIGDSASIPCTPDLQAPKPKKKSPRPNGVDDLLKLAKQFDFNMFRQDEDEPEDVPPQSPELLSKDVLDFRDEDHNSGEPAVNDGTDVQLRLQQQVEDDLNFLFDGPTQHVSGNLSQLSWAQPSQVNADVKPSPGPTGSVSTPNTERTSANDEFEDDWENDDLLNDSLMLEMTQNPQKFTALQHSSTQKPAPPVKYAAPVNVPVSGGVGLGRSAASNVGKENIRQRTSFKLESSPNVSVTRVQTWANPKRGDAQPSRVSSTKVPLTGKVGSEHTGKSEPQKSQFNQRTSFTCSSSAASVPNTSATKPEKPELIASHDAAYDFQDEDLDSFFSLDLVWDDPADDDLLCEVCEDLENQIQSVDNMRVKQSQVSNQRAALQPSRRAGTVSWPIPQKQTSTAVSCASGRPAETSSAGSAPNVKDSFRQTPCTARVQLAAAAPQPTNRGQFTFKKPNILASTAATPVLEPSPPSSSCCTAVAKCSAAEIELKKQQAMERRRQRLQAAQNLPTPT</sequence>
<dbReference type="InParanoid" id="A0A3Q3MIH9"/>
<feature type="compositionally biased region" description="Polar residues" evidence="1">
    <location>
        <begin position="231"/>
        <end position="249"/>
    </location>
</feature>
<feature type="region of interest" description="Disordered" evidence="1">
    <location>
        <begin position="369"/>
        <end position="432"/>
    </location>
</feature>
<feature type="compositionally biased region" description="Basic and acidic residues" evidence="1">
    <location>
        <begin position="392"/>
        <end position="401"/>
    </location>
</feature>
<feature type="compositionally biased region" description="Polar residues" evidence="1">
    <location>
        <begin position="402"/>
        <end position="427"/>
    </location>
</feature>
<dbReference type="GO" id="GO:0031297">
    <property type="term" value="P:replication fork processing"/>
    <property type="evidence" value="ECO:0007669"/>
    <property type="project" value="TreeGrafter"/>
</dbReference>
<dbReference type="Proteomes" id="UP000261640">
    <property type="component" value="Unplaced"/>
</dbReference>
<dbReference type="PANTHER" id="PTHR16434">
    <property type="entry name" value="EWING'S TUMOR-ASSOCIATED ANTIGEN 1 ETAA1"/>
    <property type="match status" value="1"/>
</dbReference>
<dbReference type="GO" id="GO:0006974">
    <property type="term" value="P:DNA damage response"/>
    <property type="evidence" value="ECO:0007669"/>
    <property type="project" value="TreeGrafter"/>
</dbReference>
<name>A0A3Q3MIH9_9TELE</name>
<feature type="region of interest" description="Disordered" evidence="1">
    <location>
        <begin position="109"/>
        <end position="209"/>
    </location>
</feature>
<feature type="region of interest" description="Disordered" evidence="1">
    <location>
        <begin position="225"/>
        <end position="280"/>
    </location>
</feature>
<dbReference type="GO" id="GO:2000001">
    <property type="term" value="P:regulation of DNA damage checkpoint"/>
    <property type="evidence" value="ECO:0007669"/>
    <property type="project" value="TreeGrafter"/>
</dbReference>
<evidence type="ECO:0000313" key="3">
    <source>
        <dbReference type="Proteomes" id="UP000261640"/>
    </source>
</evidence>
<feature type="region of interest" description="Disordered" evidence="1">
    <location>
        <begin position="612"/>
        <end position="631"/>
    </location>
</feature>
<feature type="compositionally biased region" description="Basic and acidic residues" evidence="1">
    <location>
        <begin position="185"/>
        <end position="199"/>
    </location>
</feature>
<dbReference type="Ensembl" id="ENSMAMT00000028054.2">
    <property type="protein sequence ID" value="ENSMAMP00000027343.2"/>
    <property type="gene ID" value="ENSMAMG00000018382.2"/>
</dbReference>
<reference evidence="2" key="1">
    <citation type="submission" date="2025-08" db="UniProtKB">
        <authorList>
            <consortium name="Ensembl"/>
        </authorList>
    </citation>
    <scope>IDENTIFICATION</scope>
</reference>
<evidence type="ECO:0000256" key="1">
    <source>
        <dbReference type="SAM" id="MobiDB-lite"/>
    </source>
</evidence>
<feature type="compositionally biased region" description="Basic residues" evidence="1">
    <location>
        <begin position="21"/>
        <end position="32"/>
    </location>
</feature>
<dbReference type="GO" id="GO:0043596">
    <property type="term" value="C:nuclear replication fork"/>
    <property type="evidence" value="ECO:0007669"/>
    <property type="project" value="TreeGrafter"/>
</dbReference>
<dbReference type="FunCoup" id="A0A3Q3MIH9">
    <property type="interactions" value="1010"/>
</dbReference>
<dbReference type="InterPro" id="IPR029406">
    <property type="entry name" value="ETAA1"/>
</dbReference>
<protein>
    <submittedName>
        <fullName evidence="2">ETAA1 activator of ATR kinase a</fullName>
    </submittedName>
</protein>
<dbReference type="Pfam" id="PF15350">
    <property type="entry name" value="ETAA1"/>
    <property type="match status" value="1"/>
</dbReference>
<dbReference type="GO" id="GO:0043539">
    <property type="term" value="F:protein serine/threonine kinase activator activity"/>
    <property type="evidence" value="ECO:0007669"/>
    <property type="project" value="TreeGrafter"/>
</dbReference>
<proteinExistence type="predicted"/>